<proteinExistence type="inferred from homology"/>
<keyword evidence="5 7" id="KW-0548">Nucleotidyltransferase</keyword>
<dbReference type="Proteomes" id="UP000199584">
    <property type="component" value="Unassembled WGS sequence"/>
</dbReference>
<dbReference type="AlphaFoldDB" id="A0A1I6DVL2"/>
<dbReference type="GO" id="GO:0050518">
    <property type="term" value="F:2-C-methyl-D-erythritol 4-phosphate cytidylyltransferase activity"/>
    <property type="evidence" value="ECO:0007669"/>
    <property type="project" value="UniProtKB-UniRule"/>
</dbReference>
<dbReference type="SUPFAM" id="SSF53448">
    <property type="entry name" value="Nucleotide-diphospho-sugar transferases"/>
    <property type="match status" value="1"/>
</dbReference>
<dbReference type="InterPro" id="IPR001228">
    <property type="entry name" value="IspD"/>
</dbReference>
<evidence type="ECO:0000256" key="6">
    <source>
        <dbReference type="ARBA" id="ARBA00023229"/>
    </source>
</evidence>
<keyword evidence="9" id="KW-1185">Reference proteome</keyword>
<dbReference type="FunFam" id="3.90.550.10:FF:000003">
    <property type="entry name" value="2-C-methyl-D-erythritol 4-phosphate cytidylyltransferase"/>
    <property type="match status" value="1"/>
</dbReference>
<evidence type="ECO:0000313" key="8">
    <source>
        <dbReference type="EMBL" id="SFR09407.1"/>
    </source>
</evidence>
<comment type="pathway">
    <text evidence="2 7">Isoprenoid biosynthesis; isopentenyl diphosphate biosynthesis via DXP pathway; isopentenyl diphosphate from 1-deoxy-D-xylulose 5-phosphate: step 2/6.</text>
</comment>
<dbReference type="CDD" id="cd02516">
    <property type="entry name" value="CDP-ME_synthetase"/>
    <property type="match status" value="1"/>
</dbReference>
<evidence type="ECO:0000256" key="2">
    <source>
        <dbReference type="ARBA" id="ARBA00004787"/>
    </source>
</evidence>
<dbReference type="HAMAP" id="MF_00108">
    <property type="entry name" value="IspD"/>
    <property type="match status" value="1"/>
</dbReference>
<evidence type="ECO:0000256" key="5">
    <source>
        <dbReference type="ARBA" id="ARBA00022695"/>
    </source>
</evidence>
<dbReference type="PANTHER" id="PTHR32125:SF4">
    <property type="entry name" value="2-C-METHYL-D-ERYTHRITOL 4-PHOSPHATE CYTIDYLYLTRANSFERASE, CHLOROPLASTIC"/>
    <property type="match status" value="1"/>
</dbReference>
<reference evidence="9" key="1">
    <citation type="submission" date="2016-10" db="EMBL/GenBank/DDBJ databases">
        <authorList>
            <person name="Varghese N."/>
            <person name="Submissions S."/>
        </authorList>
    </citation>
    <scope>NUCLEOTIDE SEQUENCE [LARGE SCALE GENOMIC DNA]</scope>
    <source>
        <strain evidence="9">DSM 3669</strain>
    </source>
</reference>
<dbReference type="PANTHER" id="PTHR32125">
    <property type="entry name" value="2-C-METHYL-D-ERYTHRITOL 4-PHOSPHATE CYTIDYLYLTRANSFERASE, CHLOROPLASTIC"/>
    <property type="match status" value="1"/>
</dbReference>
<evidence type="ECO:0000256" key="4">
    <source>
        <dbReference type="ARBA" id="ARBA00022679"/>
    </source>
</evidence>
<dbReference type="RefSeq" id="WP_092484344.1">
    <property type="nucleotide sequence ID" value="NZ_FOYM01000018.1"/>
</dbReference>
<evidence type="ECO:0000256" key="3">
    <source>
        <dbReference type="ARBA" id="ARBA00009789"/>
    </source>
</evidence>
<dbReference type="InterPro" id="IPR050088">
    <property type="entry name" value="IspD/TarI_cytidylyltransf_bact"/>
</dbReference>
<dbReference type="EMBL" id="FOYM01000018">
    <property type="protein sequence ID" value="SFR09407.1"/>
    <property type="molecule type" value="Genomic_DNA"/>
</dbReference>
<evidence type="ECO:0000256" key="7">
    <source>
        <dbReference type="HAMAP-Rule" id="MF_00108"/>
    </source>
</evidence>
<dbReference type="UniPathway" id="UPA00056">
    <property type="reaction ID" value="UER00093"/>
</dbReference>
<comment type="similarity">
    <text evidence="3 7">Belongs to the IspD/TarI cytidylyltransferase family. IspD subfamily.</text>
</comment>
<feature type="site" description="Positions MEP for the nucleophilic attack" evidence="7">
    <location>
        <position position="154"/>
    </location>
</feature>
<dbReference type="InterPro" id="IPR018294">
    <property type="entry name" value="ISPD_synthase_CS"/>
</dbReference>
<protein>
    <recommendedName>
        <fullName evidence="7">2-C-methyl-D-erythritol 4-phosphate cytidylyltransferase</fullName>
        <ecNumber evidence="7">2.7.7.60</ecNumber>
    </recommendedName>
    <alternativeName>
        <fullName evidence="7">4-diphosphocytidyl-2C-methyl-D-erythritol synthase</fullName>
    </alternativeName>
    <alternativeName>
        <fullName evidence="7">MEP cytidylyltransferase</fullName>
        <shortName evidence="7">MCT</shortName>
    </alternativeName>
</protein>
<dbReference type="Pfam" id="PF01128">
    <property type="entry name" value="IspD"/>
    <property type="match status" value="1"/>
</dbReference>
<name>A0A1I6DVL2_9FIRM</name>
<feature type="site" description="Transition state stabilizer" evidence="7">
    <location>
        <position position="16"/>
    </location>
</feature>
<organism evidence="8 9">
    <name type="scientific">Desulfoscipio geothermicus DSM 3669</name>
    <dbReference type="NCBI Taxonomy" id="1121426"/>
    <lineage>
        <taxon>Bacteria</taxon>
        <taxon>Bacillati</taxon>
        <taxon>Bacillota</taxon>
        <taxon>Clostridia</taxon>
        <taxon>Eubacteriales</taxon>
        <taxon>Desulfallaceae</taxon>
        <taxon>Desulfoscipio</taxon>
    </lineage>
</organism>
<dbReference type="InterPro" id="IPR034683">
    <property type="entry name" value="IspD/TarI"/>
</dbReference>
<feature type="site" description="Transition state stabilizer" evidence="7">
    <location>
        <position position="23"/>
    </location>
</feature>
<dbReference type="EC" id="2.7.7.60" evidence="7"/>
<keyword evidence="6 7" id="KW-0414">Isoprene biosynthesis</keyword>
<dbReference type="PROSITE" id="PS01295">
    <property type="entry name" value="ISPD"/>
    <property type="match status" value="1"/>
</dbReference>
<comment type="function">
    <text evidence="7">Catalyzes the formation of 4-diphosphocytidyl-2-C-methyl-D-erythritol from CTP and 2-C-methyl-D-erythritol 4-phosphate (MEP).</text>
</comment>
<accession>A0A1I6DVL2</accession>
<dbReference type="InterPro" id="IPR029044">
    <property type="entry name" value="Nucleotide-diphossugar_trans"/>
</dbReference>
<gene>
    <name evidence="7" type="primary">ispD</name>
    <name evidence="8" type="ORF">SAMN05660706_11874</name>
</gene>
<dbReference type="OrthoDB" id="9806837at2"/>
<dbReference type="GO" id="GO:0019288">
    <property type="term" value="P:isopentenyl diphosphate biosynthetic process, methylerythritol 4-phosphate pathway"/>
    <property type="evidence" value="ECO:0007669"/>
    <property type="project" value="UniProtKB-UniRule"/>
</dbReference>
<comment type="catalytic activity">
    <reaction evidence="1 7">
        <text>2-C-methyl-D-erythritol 4-phosphate + CTP + H(+) = 4-CDP-2-C-methyl-D-erythritol + diphosphate</text>
        <dbReference type="Rhea" id="RHEA:13429"/>
        <dbReference type="ChEBI" id="CHEBI:15378"/>
        <dbReference type="ChEBI" id="CHEBI:33019"/>
        <dbReference type="ChEBI" id="CHEBI:37563"/>
        <dbReference type="ChEBI" id="CHEBI:57823"/>
        <dbReference type="ChEBI" id="CHEBI:58262"/>
        <dbReference type="EC" id="2.7.7.60"/>
    </reaction>
</comment>
<evidence type="ECO:0000313" key="9">
    <source>
        <dbReference type="Proteomes" id="UP000199584"/>
    </source>
</evidence>
<sequence>MGNFYAVVAAAGRSTRMGRAVNKQLLDLAGRPVVEHSLRALLAVPVDGIILVVTPGEEAQFAGALADILQRENIKIVPGGASRRASVGQGLGALPADVELILVHDGARPLARPDNIRAVAGAARRWGAATLAVPVKDTVKMGSAENFVRETLPREMLWQVQTPQVFCRDLLMEAHRAAARDGYEGTDDASLVERLGRPVKLVRGEYTNIKITTPEDFALAQILMGSDLN</sequence>
<dbReference type="STRING" id="39060.SAMN05660706_11874"/>
<feature type="site" description="Positions MEP for the nucleophilic attack" evidence="7">
    <location>
        <position position="210"/>
    </location>
</feature>
<dbReference type="NCBIfam" id="TIGR00453">
    <property type="entry name" value="ispD"/>
    <property type="match status" value="1"/>
</dbReference>
<evidence type="ECO:0000256" key="1">
    <source>
        <dbReference type="ARBA" id="ARBA00001282"/>
    </source>
</evidence>
<keyword evidence="4 7" id="KW-0808">Transferase</keyword>
<dbReference type="Gene3D" id="3.90.550.10">
    <property type="entry name" value="Spore Coat Polysaccharide Biosynthesis Protein SpsA, Chain A"/>
    <property type="match status" value="1"/>
</dbReference>